<evidence type="ECO:0000256" key="5">
    <source>
        <dbReference type="ARBA" id="ARBA00022917"/>
    </source>
</evidence>
<dbReference type="EMBL" id="LIWG01000008">
    <property type="protein sequence ID" value="MBE3608426.1"/>
    <property type="molecule type" value="Genomic_DNA"/>
</dbReference>
<gene>
    <name evidence="8" type="primary">glyS</name>
    <name evidence="9" type="ORF">CCAL9337_06780</name>
</gene>
<dbReference type="GO" id="GO:0005524">
    <property type="term" value="F:ATP binding"/>
    <property type="evidence" value="ECO:0007669"/>
    <property type="project" value="UniProtKB-UniRule"/>
</dbReference>
<comment type="caution">
    <text evidence="9">The sequence shown here is derived from an EMBL/GenBank/DDBJ whole genome shotgun (WGS) entry which is preliminary data.</text>
</comment>
<dbReference type="AlphaFoldDB" id="A0AAW3ZY32"/>
<dbReference type="GO" id="GO:0006426">
    <property type="term" value="P:glycyl-tRNA aminoacylation"/>
    <property type="evidence" value="ECO:0007669"/>
    <property type="project" value="UniProtKB-UniRule"/>
</dbReference>
<name>A0AAW3ZY32_9BACT</name>
<accession>A0AAW3ZY32</accession>
<keyword evidence="3 8" id="KW-0547">Nucleotide-binding</keyword>
<keyword evidence="4 8" id="KW-0067">ATP-binding</keyword>
<evidence type="ECO:0000256" key="8">
    <source>
        <dbReference type="HAMAP-Rule" id="MF_00255"/>
    </source>
</evidence>
<dbReference type="RefSeq" id="WP_170016608.1">
    <property type="nucleotide sequence ID" value="NZ_CP012545.1"/>
</dbReference>
<dbReference type="EC" id="6.1.1.14" evidence="8"/>
<evidence type="ECO:0000256" key="7">
    <source>
        <dbReference type="ARBA" id="ARBA00047937"/>
    </source>
</evidence>
<keyword evidence="5 8" id="KW-0648">Protein biosynthesis</keyword>
<evidence type="ECO:0000256" key="2">
    <source>
        <dbReference type="ARBA" id="ARBA00022598"/>
    </source>
</evidence>
<protein>
    <recommendedName>
        <fullName evidence="8">Glycine--tRNA ligase beta subunit</fullName>
        <ecNumber evidence="8">6.1.1.14</ecNumber>
    </recommendedName>
    <alternativeName>
        <fullName evidence="8">Glycyl-tRNA synthetase beta subunit</fullName>
        <shortName evidence="8">GlyRS</shortName>
    </alternativeName>
</protein>
<evidence type="ECO:0000256" key="6">
    <source>
        <dbReference type="ARBA" id="ARBA00023146"/>
    </source>
</evidence>
<comment type="subcellular location">
    <subcellularLocation>
        <location evidence="8">Cytoplasm</location>
    </subcellularLocation>
</comment>
<keyword evidence="10" id="KW-1185">Reference proteome</keyword>
<keyword evidence="2 8" id="KW-0436">Ligase</keyword>
<comment type="similarity">
    <text evidence="1 8">Belongs to the class-II aminoacyl-tRNA synthetase family.</text>
</comment>
<dbReference type="InterPro" id="IPR006194">
    <property type="entry name" value="Gly-tRNA-synth_heterodimer"/>
</dbReference>
<dbReference type="PANTHER" id="PTHR30075:SF2">
    <property type="entry name" value="GLYCINE--TRNA LIGASE, CHLOROPLASTIC_MITOCHONDRIAL 2"/>
    <property type="match status" value="1"/>
</dbReference>
<dbReference type="PRINTS" id="PR01045">
    <property type="entry name" value="TRNASYNTHGB"/>
</dbReference>
<evidence type="ECO:0000313" key="10">
    <source>
        <dbReference type="Proteomes" id="UP000650616"/>
    </source>
</evidence>
<dbReference type="HAMAP" id="MF_00255">
    <property type="entry name" value="Gly_tRNA_synth_beta"/>
    <property type="match status" value="1"/>
</dbReference>
<dbReference type="PANTHER" id="PTHR30075">
    <property type="entry name" value="GLYCYL-TRNA SYNTHETASE"/>
    <property type="match status" value="1"/>
</dbReference>
<comment type="catalytic activity">
    <reaction evidence="7 8">
        <text>tRNA(Gly) + glycine + ATP = glycyl-tRNA(Gly) + AMP + diphosphate</text>
        <dbReference type="Rhea" id="RHEA:16013"/>
        <dbReference type="Rhea" id="RHEA-COMP:9664"/>
        <dbReference type="Rhea" id="RHEA-COMP:9683"/>
        <dbReference type="ChEBI" id="CHEBI:30616"/>
        <dbReference type="ChEBI" id="CHEBI:33019"/>
        <dbReference type="ChEBI" id="CHEBI:57305"/>
        <dbReference type="ChEBI" id="CHEBI:78442"/>
        <dbReference type="ChEBI" id="CHEBI:78522"/>
        <dbReference type="ChEBI" id="CHEBI:456215"/>
        <dbReference type="EC" id="6.1.1.14"/>
    </reaction>
</comment>
<comment type="subunit">
    <text evidence="8">Tetramer of two alpha and two beta subunits.</text>
</comment>
<sequence length="675" mass="76651">MTKELLIEIGVEELPAIPFLKELPNIKTKWHKVLQEYRLDGEFEFYYTPRRLVFLHKNFSISQPDSTVEFIGAPKHVALKDGAFTKAALSFAGKCGISESELKFKEIDGKEVLFYEKELKGEASKNLLGDMIEKFLLSLSFGKSMRWGNGEFEFIRPVRSFLCIFGDEFVEFEKFGVKSEGSTYPHRSISYDKISIANIDEYFSGSKSRGIILDANERRAIVLAAFDEISKKNGVQIEIDEELLDEVVTITEYPTALLGEFESEFLQIPSEVIITSMKENQRYFPVFKNSKLSNHFVVVSNAISNDSALIVRGNEKVLRARLSDAMFFWQSDLKAEFSPEKLKNITYLKELGSIYDKELREVRVAQILGKMYKDRLENEVGKDFNAKLERAVMLSKADLTSGMVYEFTELQGIMGHYYARAKGEDEAIVTAIKEQYLPDGEDAQCPSGVFSSVVALSSKLDALLGLFSVGKIPTGTKDPYALRRAANGVIRIVQNMGFEFDIVKVLEELKDGYKEFDTSILEEFILDRLYVFFDVNSSIVKACINSGKRDINELGKAINALAKISKDDEFKENFSTFKRLANIIKDSEILNVNENLIKNEYEKALNDKFGALDKKEGDYEGRLNELFGLKDSIDGFFDNVMINDEDPNIKANRIAIIGQIYKEFLKIADIKEISF</sequence>
<keyword evidence="6 8" id="KW-0030">Aminoacyl-tRNA synthetase</keyword>
<dbReference type="Proteomes" id="UP000650616">
    <property type="component" value="Unassembled WGS sequence"/>
</dbReference>
<keyword evidence="8" id="KW-0963">Cytoplasm</keyword>
<evidence type="ECO:0000313" key="9">
    <source>
        <dbReference type="EMBL" id="MBE3608426.1"/>
    </source>
</evidence>
<evidence type="ECO:0000256" key="1">
    <source>
        <dbReference type="ARBA" id="ARBA00008226"/>
    </source>
</evidence>
<dbReference type="Pfam" id="PF02092">
    <property type="entry name" value="tRNA_synt_2f"/>
    <property type="match status" value="1"/>
</dbReference>
<dbReference type="GO" id="GO:0004820">
    <property type="term" value="F:glycine-tRNA ligase activity"/>
    <property type="evidence" value="ECO:0007669"/>
    <property type="project" value="UniProtKB-UniRule"/>
</dbReference>
<dbReference type="InterPro" id="IPR015944">
    <property type="entry name" value="Gly-tRNA-synth_bsu"/>
</dbReference>
<dbReference type="GO" id="GO:0005829">
    <property type="term" value="C:cytosol"/>
    <property type="evidence" value="ECO:0007669"/>
    <property type="project" value="TreeGrafter"/>
</dbReference>
<evidence type="ECO:0000256" key="4">
    <source>
        <dbReference type="ARBA" id="ARBA00022840"/>
    </source>
</evidence>
<reference evidence="9 10" key="1">
    <citation type="submission" date="2015-08" db="EMBL/GenBank/DDBJ databases">
        <title>Comparative genomics of the Campylobacter concisus group.</title>
        <authorList>
            <person name="Yee E."/>
            <person name="Chapman M.H."/>
            <person name="Huynh S."/>
            <person name="Bono J.L."/>
            <person name="On S.L."/>
            <person name="St Leger J."/>
            <person name="Foster G."/>
            <person name="Parker C.T."/>
            <person name="Miller W.G."/>
        </authorList>
    </citation>
    <scope>NUCLEOTIDE SEQUENCE [LARGE SCALE GENOMIC DNA]</scope>
    <source>
        <strain evidence="9 10">RM9337</strain>
    </source>
</reference>
<organism evidence="9 10">
    <name type="scientific">Campylobacter californiensis</name>
    <dbReference type="NCBI Taxonomy" id="1032243"/>
    <lineage>
        <taxon>Bacteria</taxon>
        <taxon>Pseudomonadati</taxon>
        <taxon>Campylobacterota</taxon>
        <taxon>Epsilonproteobacteria</taxon>
        <taxon>Campylobacterales</taxon>
        <taxon>Campylobacteraceae</taxon>
        <taxon>Campylobacter</taxon>
    </lineage>
</organism>
<evidence type="ECO:0000256" key="3">
    <source>
        <dbReference type="ARBA" id="ARBA00022741"/>
    </source>
</evidence>
<dbReference type="NCBIfam" id="TIGR00211">
    <property type="entry name" value="glyS"/>
    <property type="match status" value="1"/>
</dbReference>
<dbReference type="PROSITE" id="PS50861">
    <property type="entry name" value="AA_TRNA_LIGASE_II_GLYAB"/>
    <property type="match status" value="1"/>
</dbReference>
<proteinExistence type="inferred from homology"/>